<name>A0ABU6R327_9FABA</name>
<dbReference type="Proteomes" id="UP001341840">
    <property type="component" value="Unassembled WGS sequence"/>
</dbReference>
<feature type="compositionally biased region" description="Basic and acidic residues" evidence="1">
    <location>
        <begin position="18"/>
        <end position="37"/>
    </location>
</feature>
<accession>A0ABU6R327</accession>
<proteinExistence type="predicted"/>
<comment type="caution">
    <text evidence="2">The sequence shown here is derived from an EMBL/GenBank/DDBJ whole genome shotgun (WGS) entry which is preliminary data.</text>
</comment>
<gene>
    <name evidence="2" type="ORF">PIB30_000143</name>
</gene>
<evidence type="ECO:0000313" key="2">
    <source>
        <dbReference type="EMBL" id="MED6118161.1"/>
    </source>
</evidence>
<protein>
    <submittedName>
        <fullName evidence="2">Uncharacterized protein</fullName>
    </submittedName>
</protein>
<reference evidence="2 3" key="1">
    <citation type="journal article" date="2023" name="Plants (Basel)">
        <title>Bridging the Gap: Combining Genomics and Transcriptomics Approaches to Understand Stylosanthes scabra, an Orphan Legume from the Brazilian Caatinga.</title>
        <authorList>
            <person name="Ferreira-Neto J.R.C."/>
            <person name="da Silva M.D."/>
            <person name="Binneck E."/>
            <person name="de Melo N.F."/>
            <person name="da Silva R.H."/>
            <person name="de Melo A.L.T.M."/>
            <person name="Pandolfi V."/>
            <person name="Bustamante F.O."/>
            <person name="Brasileiro-Vidal A.C."/>
            <person name="Benko-Iseppon A.M."/>
        </authorList>
    </citation>
    <scope>NUCLEOTIDE SEQUENCE [LARGE SCALE GENOMIC DNA]</scope>
    <source>
        <tissue evidence="2">Leaves</tissue>
    </source>
</reference>
<sequence length="107" mass="11304">MGDGEGAMEWGDEEEGDGYVRGRGDKGSGPEEGKEADSGGGECCPARLFCGLNEPTRRSLAHLTPLGSSDQGRATANVRLSEGGGGLQKTGYEERDWKAFFFSEKVG</sequence>
<dbReference type="EMBL" id="JASCZI010030209">
    <property type="protein sequence ID" value="MED6118161.1"/>
    <property type="molecule type" value="Genomic_DNA"/>
</dbReference>
<organism evidence="2 3">
    <name type="scientific">Stylosanthes scabra</name>
    <dbReference type="NCBI Taxonomy" id="79078"/>
    <lineage>
        <taxon>Eukaryota</taxon>
        <taxon>Viridiplantae</taxon>
        <taxon>Streptophyta</taxon>
        <taxon>Embryophyta</taxon>
        <taxon>Tracheophyta</taxon>
        <taxon>Spermatophyta</taxon>
        <taxon>Magnoliopsida</taxon>
        <taxon>eudicotyledons</taxon>
        <taxon>Gunneridae</taxon>
        <taxon>Pentapetalae</taxon>
        <taxon>rosids</taxon>
        <taxon>fabids</taxon>
        <taxon>Fabales</taxon>
        <taxon>Fabaceae</taxon>
        <taxon>Papilionoideae</taxon>
        <taxon>50 kb inversion clade</taxon>
        <taxon>dalbergioids sensu lato</taxon>
        <taxon>Dalbergieae</taxon>
        <taxon>Pterocarpus clade</taxon>
        <taxon>Stylosanthes</taxon>
    </lineage>
</organism>
<evidence type="ECO:0000256" key="1">
    <source>
        <dbReference type="SAM" id="MobiDB-lite"/>
    </source>
</evidence>
<keyword evidence="3" id="KW-1185">Reference proteome</keyword>
<evidence type="ECO:0000313" key="3">
    <source>
        <dbReference type="Proteomes" id="UP001341840"/>
    </source>
</evidence>
<feature type="region of interest" description="Disordered" evidence="1">
    <location>
        <begin position="1"/>
        <end position="41"/>
    </location>
</feature>